<dbReference type="EMBL" id="SRRH01000090">
    <property type="protein sequence ID" value="KAG6299544.1"/>
    <property type="molecule type" value="Genomic_DNA"/>
</dbReference>
<name>A0A9P7QLF9_9HYPO</name>
<sequence length="393" mass="44213">MMSMASPRASDGAPTAEYLAESQSESLKRILWAAAGLPTLLVILRCYTRLWLRKVFGLDDYFMVAALLLLIAYSAVLTAAADRGLGRHMEYVLQDPQRLVDVALLSFVSQPLVVMSCAFGKTSFALSLIRVAIQRWAIVLLWFIIISMNVLHIIISFFVFLRCEDPRHLWNPAIPSKCWPASIFDNISYFIGSYSAATDFTLALLPWAILWNLQMKRREKFGVAVAMSLGVFAGSVAIIKIQHLLANSDGRDITYSLASLLWWAGVENGLILIAACVPTLRPILKKLFPSSSSARKEPPNRSHQLITFSNFNVFTPKAKRGQWSTTVETEAMDDEHHPSDSLSERSILKKAPEEGENVEIRRKLSRRTEREGADYSDRRITKTMEVDVVYHQS</sequence>
<dbReference type="InterPro" id="IPR052337">
    <property type="entry name" value="SAT4-like"/>
</dbReference>
<keyword evidence="4 7" id="KW-0472">Membrane</keyword>
<keyword evidence="3 7" id="KW-1133">Transmembrane helix</keyword>
<dbReference type="PANTHER" id="PTHR33048">
    <property type="entry name" value="PTH11-LIKE INTEGRAL MEMBRANE PROTEIN (AFU_ORTHOLOGUE AFUA_5G11245)"/>
    <property type="match status" value="1"/>
</dbReference>
<comment type="caution">
    <text evidence="9">The sequence shown here is derived from an EMBL/GenBank/DDBJ whole genome shotgun (WGS) entry which is preliminary data.</text>
</comment>
<feature type="transmembrane region" description="Helical" evidence="7">
    <location>
        <begin position="221"/>
        <end position="241"/>
    </location>
</feature>
<comment type="similarity">
    <text evidence="5">Belongs to the SAT4 family.</text>
</comment>
<feature type="domain" description="Rhodopsin" evidence="8">
    <location>
        <begin position="44"/>
        <end position="286"/>
    </location>
</feature>
<evidence type="ECO:0000256" key="4">
    <source>
        <dbReference type="ARBA" id="ARBA00023136"/>
    </source>
</evidence>
<feature type="region of interest" description="Disordered" evidence="6">
    <location>
        <begin position="329"/>
        <end position="376"/>
    </location>
</feature>
<evidence type="ECO:0000256" key="3">
    <source>
        <dbReference type="ARBA" id="ARBA00022989"/>
    </source>
</evidence>
<feature type="transmembrane region" description="Helical" evidence="7">
    <location>
        <begin position="30"/>
        <end position="48"/>
    </location>
</feature>
<gene>
    <name evidence="9" type="ORF">E4U09_008046</name>
</gene>
<evidence type="ECO:0000313" key="9">
    <source>
        <dbReference type="EMBL" id="KAG6299544.1"/>
    </source>
</evidence>
<keyword evidence="2 7" id="KW-0812">Transmembrane</keyword>
<dbReference type="Pfam" id="PF20684">
    <property type="entry name" value="Fung_rhodopsin"/>
    <property type="match status" value="1"/>
</dbReference>
<evidence type="ECO:0000313" key="10">
    <source>
        <dbReference type="Proteomes" id="UP000707071"/>
    </source>
</evidence>
<feature type="transmembrane region" description="Helical" evidence="7">
    <location>
        <begin position="136"/>
        <end position="161"/>
    </location>
</feature>
<dbReference type="GO" id="GO:0016020">
    <property type="term" value="C:membrane"/>
    <property type="evidence" value="ECO:0007669"/>
    <property type="project" value="UniProtKB-SubCell"/>
</dbReference>
<proteinExistence type="inferred from homology"/>
<organism evidence="9 10">
    <name type="scientific">Claviceps aff. purpurea</name>
    <dbReference type="NCBI Taxonomy" id="1967640"/>
    <lineage>
        <taxon>Eukaryota</taxon>
        <taxon>Fungi</taxon>
        <taxon>Dikarya</taxon>
        <taxon>Ascomycota</taxon>
        <taxon>Pezizomycotina</taxon>
        <taxon>Sordariomycetes</taxon>
        <taxon>Hypocreomycetidae</taxon>
        <taxon>Hypocreales</taxon>
        <taxon>Clavicipitaceae</taxon>
        <taxon>Claviceps</taxon>
    </lineage>
</organism>
<evidence type="ECO:0000256" key="5">
    <source>
        <dbReference type="ARBA" id="ARBA00038359"/>
    </source>
</evidence>
<feature type="compositionally biased region" description="Basic and acidic residues" evidence="6">
    <location>
        <begin position="334"/>
        <end position="376"/>
    </location>
</feature>
<dbReference type="InterPro" id="IPR049326">
    <property type="entry name" value="Rhodopsin_dom_fungi"/>
</dbReference>
<dbReference type="PANTHER" id="PTHR33048:SF42">
    <property type="entry name" value="INTEGRAL MEMBRANE PROTEIN"/>
    <property type="match status" value="1"/>
</dbReference>
<dbReference type="AlphaFoldDB" id="A0A9P7QLF9"/>
<evidence type="ECO:0000256" key="6">
    <source>
        <dbReference type="SAM" id="MobiDB-lite"/>
    </source>
</evidence>
<evidence type="ECO:0000256" key="7">
    <source>
        <dbReference type="SAM" id="Phobius"/>
    </source>
</evidence>
<accession>A0A9P7QLF9</accession>
<feature type="transmembrane region" description="Helical" evidence="7">
    <location>
        <begin position="60"/>
        <end position="82"/>
    </location>
</feature>
<protein>
    <recommendedName>
        <fullName evidence="8">Rhodopsin domain-containing protein</fullName>
    </recommendedName>
</protein>
<evidence type="ECO:0000256" key="2">
    <source>
        <dbReference type="ARBA" id="ARBA00022692"/>
    </source>
</evidence>
<evidence type="ECO:0000256" key="1">
    <source>
        <dbReference type="ARBA" id="ARBA00004141"/>
    </source>
</evidence>
<feature type="transmembrane region" description="Helical" evidence="7">
    <location>
        <begin position="261"/>
        <end position="280"/>
    </location>
</feature>
<comment type="subcellular location">
    <subcellularLocation>
        <location evidence="1">Membrane</location>
        <topology evidence="1">Multi-pass membrane protein</topology>
    </subcellularLocation>
</comment>
<keyword evidence="10" id="KW-1185">Reference proteome</keyword>
<reference evidence="9 10" key="1">
    <citation type="journal article" date="2020" name="bioRxiv">
        <title>Whole genome comparisons of ergot fungi reveals the divergence and evolution of species within the genus Claviceps are the result of varying mechanisms driving genome evolution and host range expansion.</title>
        <authorList>
            <person name="Wyka S.A."/>
            <person name="Mondo S.J."/>
            <person name="Liu M."/>
            <person name="Dettman J."/>
            <person name="Nalam V."/>
            <person name="Broders K.D."/>
        </authorList>
    </citation>
    <scope>NUCLEOTIDE SEQUENCE [LARGE SCALE GENOMIC DNA]</scope>
    <source>
        <strain evidence="9 10">Clav52</strain>
    </source>
</reference>
<dbReference type="Proteomes" id="UP000707071">
    <property type="component" value="Unassembled WGS sequence"/>
</dbReference>
<feature type="transmembrane region" description="Helical" evidence="7">
    <location>
        <begin position="187"/>
        <end position="209"/>
    </location>
</feature>
<evidence type="ECO:0000259" key="8">
    <source>
        <dbReference type="Pfam" id="PF20684"/>
    </source>
</evidence>